<gene>
    <name evidence="2" type="ORF">MCHLO_12343</name>
</gene>
<dbReference type="EMBL" id="DF849044">
    <property type="protein sequence ID" value="GAT55597.1"/>
    <property type="molecule type" value="Genomic_DNA"/>
</dbReference>
<feature type="region of interest" description="Disordered" evidence="1">
    <location>
        <begin position="67"/>
        <end position="106"/>
    </location>
</feature>
<evidence type="ECO:0000313" key="3">
    <source>
        <dbReference type="Proteomes" id="UP000815677"/>
    </source>
</evidence>
<feature type="region of interest" description="Disordered" evidence="1">
    <location>
        <begin position="1"/>
        <end position="28"/>
    </location>
</feature>
<feature type="compositionally biased region" description="Low complexity" evidence="1">
    <location>
        <begin position="77"/>
        <end position="89"/>
    </location>
</feature>
<evidence type="ECO:0008006" key="4">
    <source>
        <dbReference type="Google" id="ProtNLM"/>
    </source>
</evidence>
<accession>A0ABQ0LYE3</accession>
<reference evidence="2" key="1">
    <citation type="submission" date="2014-09" db="EMBL/GenBank/DDBJ databases">
        <title>Genome sequence of the luminous mushroom Mycena chlorophos for searching fungal bioluminescence genes.</title>
        <authorList>
            <person name="Tanaka Y."/>
            <person name="Kasuga D."/>
            <person name="Oba Y."/>
            <person name="Hase S."/>
            <person name="Sato K."/>
            <person name="Oba Y."/>
            <person name="Sakakibara Y."/>
        </authorList>
    </citation>
    <scope>NUCLEOTIDE SEQUENCE</scope>
</reference>
<name>A0ABQ0LYE3_MYCCL</name>
<evidence type="ECO:0000256" key="1">
    <source>
        <dbReference type="SAM" id="MobiDB-lite"/>
    </source>
</evidence>
<dbReference type="Proteomes" id="UP000815677">
    <property type="component" value="Unassembled WGS sequence"/>
</dbReference>
<organism evidence="2 3">
    <name type="scientific">Mycena chlorophos</name>
    <name type="common">Agaric fungus</name>
    <name type="synonym">Agaricus chlorophos</name>
    <dbReference type="NCBI Taxonomy" id="658473"/>
    <lineage>
        <taxon>Eukaryota</taxon>
        <taxon>Fungi</taxon>
        <taxon>Dikarya</taxon>
        <taxon>Basidiomycota</taxon>
        <taxon>Agaricomycotina</taxon>
        <taxon>Agaricomycetes</taxon>
        <taxon>Agaricomycetidae</taxon>
        <taxon>Agaricales</taxon>
        <taxon>Marasmiineae</taxon>
        <taxon>Mycenaceae</taxon>
        <taxon>Mycena</taxon>
    </lineage>
</organism>
<proteinExistence type="predicted"/>
<protein>
    <recommendedName>
        <fullName evidence="4">BHLH domain-containing protein</fullName>
    </recommendedName>
</protein>
<sequence>MVAESKGGIGVPRDRSWVDTEQPPSRRLQPQRVLHVLSSALTYLRWLSDLSDVSSLRGKSVLRAPGAMNAGTRVPHSLPSLSPLGGSLLRETEPNSPDPSPTSTRGVCRTSALHAALAFCRRCNRRVLLSVQLFSSR</sequence>
<evidence type="ECO:0000313" key="2">
    <source>
        <dbReference type="EMBL" id="GAT55597.1"/>
    </source>
</evidence>
<keyword evidence="3" id="KW-1185">Reference proteome</keyword>